<dbReference type="EMBL" id="JAAGOX010000024">
    <property type="protein sequence ID" value="NDW46293.1"/>
    <property type="molecule type" value="Genomic_DNA"/>
</dbReference>
<keyword evidence="1" id="KW-0328">Glycosyltransferase</keyword>
<comment type="caution">
    <text evidence="4">The sequence shown here is derived from an EMBL/GenBank/DDBJ whole genome shotgun (WGS) entry which is preliminary data.</text>
</comment>
<dbReference type="InterPro" id="IPR017459">
    <property type="entry name" value="Glycosyl_Trfase_fam3_N_dom"/>
</dbReference>
<dbReference type="SUPFAM" id="SSF52418">
    <property type="entry name" value="Nucleoside phosphorylase/phosphoribosyltransferase catalytic domain"/>
    <property type="match status" value="1"/>
</dbReference>
<dbReference type="GO" id="GO:0004048">
    <property type="term" value="F:anthranilate phosphoribosyltransferase activity"/>
    <property type="evidence" value="ECO:0007669"/>
    <property type="project" value="InterPro"/>
</dbReference>
<dbReference type="Gene3D" id="1.20.970.10">
    <property type="entry name" value="Transferase, Pyrimidine Nucleoside Phosphorylase, Chain C"/>
    <property type="match status" value="1"/>
</dbReference>
<dbReference type="GO" id="GO:0005829">
    <property type="term" value="C:cytosol"/>
    <property type="evidence" value="ECO:0007669"/>
    <property type="project" value="TreeGrafter"/>
</dbReference>
<dbReference type="PANTHER" id="PTHR43285:SF2">
    <property type="entry name" value="ANTHRANILATE PHOSPHORIBOSYLTRANSFERASE"/>
    <property type="match status" value="1"/>
</dbReference>
<gene>
    <name evidence="4" type="ORF">G0P99_15100</name>
</gene>
<dbReference type="GO" id="GO:0000162">
    <property type="term" value="P:L-tryptophan biosynthetic process"/>
    <property type="evidence" value="ECO:0007669"/>
    <property type="project" value="InterPro"/>
</dbReference>
<reference evidence="4" key="1">
    <citation type="submission" date="2020-02" db="EMBL/GenBank/DDBJ databases">
        <title>Delineation of the pyrene-degrading pathway in Roseobacter clade bacteria by genomic analysis.</title>
        <authorList>
            <person name="Zhou H."/>
            <person name="Wang H."/>
        </authorList>
    </citation>
    <scope>NUCLEOTIDE SEQUENCE</scope>
    <source>
        <strain evidence="4">PrR005</strain>
    </source>
</reference>
<dbReference type="RefSeq" id="WP_164131263.1">
    <property type="nucleotide sequence ID" value="NZ_JAAGOX010000024.1"/>
</dbReference>
<evidence type="ECO:0000259" key="3">
    <source>
        <dbReference type="Pfam" id="PF02885"/>
    </source>
</evidence>
<dbReference type="InterPro" id="IPR036320">
    <property type="entry name" value="Glycosyl_Trfase_fam3_N_dom_sf"/>
</dbReference>
<dbReference type="AlphaFoldDB" id="A0A6B2NUA3"/>
<dbReference type="NCBIfam" id="NF006564">
    <property type="entry name" value="PRK09071.1"/>
    <property type="match status" value="1"/>
</dbReference>
<dbReference type="PANTHER" id="PTHR43285">
    <property type="entry name" value="ANTHRANILATE PHOSPHORIBOSYLTRANSFERASE"/>
    <property type="match status" value="1"/>
</dbReference>
<organism evidence="4">
    <name type="scientific">Ruegeria sp. PrR005</name>
    <dbReference type="NCBI Taxonomy" id="2706882"/>
    <lineage>
        <taxon>Bacteria</taxon>
        <taxon>Pseudomonadati</taxon>
        <taxon>Pseudomonadota</taxon>
        <taxon>Alphaproteobacteria</taxon>
        <taxon>Rhodobacterales</taxon>
        <taxon>Roseobacteraceae</taxon>
        <taxon>Ruegeria</taxon>
    </lineage>
</organism>
<dbReference type="Gene3D" id="3.40.1030.10">
    <property type="entry name" value="Nucleoside phosphorylase/phosphoribosyltransferase catalytic domain"/>
    <property type="match status" value="1"/>
</dbReference>
<dbReference type="SUPFAM" id="SSF47648">
    <property type="entry name" value="Nucleoside phosphorylase/phosphoribosyltransferase N-terminal domain"/>
    <property type="match status" value="1"/>
</dbReference>
<name>A0A6B2NUA3_9RHOB</name>
<accession>A0A6B2NUA3</accession>
<dbReference type="InterPro" id="IPR005940">
    <property type="entry name" value="Anthranilate_Pribosyl_Tfrase"/>
</dbReference>
<evidence type="ECO:0000256" key="1">
    <source>
        <dbReference type="ARBA" id="ARBA00022676"/>
    </source>
</evidence>
<proteinExistence type="predicted"/>
<sequence length="339" mass="37837">MLLDPMMPHPFSRFVAILGRGKTKQRHLTYDEALDAMRMILDQQVLPEQIGAFLMLLRLKEEAPEEIAGFAQAVRERLDLPDSVPRVDLDWPSYAGKRIQLPWFVLSVMTLVSQGTRVVMHGTEGHTPGRVYTRGVIELLGMPVASSLSEAATQVETRGFTYIPLEVMSPVLRHLIELRPVFGLRSPVHSFTRMINPFNAPTMMQGIFHRGFMDIHSGAARVLGQPNAAVFRGEGGEIERRPNKPTQVWTTHGAGEPIVETWPALLDDAHQPADAQMEPERLLAVWRGEETDAYAEASITGTLAVTLRTMGRAGSLAEAEDAAARMWQARDRAFLEVRR</sequence>
<dbReference type="InterPro" id="IPR035902">
    <property type="entry name" value="Nuc_phospho_transferase"/>
</dbReference>
<protein>
    <submittedName>
        <fullName evidence="4">Glycosyl transferase family protein</fullName>
    </submittedName>
</protein>
<feature type="domain" description="Glycosyl transferase family 3 N-terminal" evidence="3">
    <location>
        <begin position="22"/>
        <end position="77"/>
    </location>
</feature>
<evidence type="ECO:0000313" key="4">
    <source>
        <dbReference type="EMBL" id="NDW46293.1"/>
    </source>
</evidence>
<evidence type="ECO:0000256" key="2">
    <source>
        <dbReference type="ARBA" id="ARBA00022679"/>
    </source>
</evidence>
<keyword evidence="2 4" id="KW-0808">Transferase</keyword>
<dbReference type="Pfam" id="PF02885">
    <property type="entry name" value="Glycos_trans_3N"/>
    <property type="match status" value="1"/>
</dbReference>